<gene>
    <name evidence="2" type="ORF">CRENPOLYSF2_2580006</name>
</gene>
<evidence type="ECO:0000313" key="3">
    <source>
        <dbReference type="Proteomes" id="UP000195442"/>
    </source>
</evidence>
<dbReference type="GO" id="GO:0016989">
    <property type="term" value="F:sigma factor antagonist activity"/>
    <property type="evidence" value="ECO:0007669"/>
    <property type="project" value="InterPro"/>
</dbReference>
<keyword evidence="3" id="KW-1185">Reference proteome</keyword>
<protein>
    <submittedName>
        <fullName evidence="2">Putative Negative regulator of sigma E activity</fullName>
    </submittedName>
</protein>
<dbReference type="CDD" id="cd16328">
    <property type="entry name" value="RseA_N"/>
    <property type="match status" value="1"/>
</dbReference>
<dbReference type="SUPFAM" id="SSF89069">
    <property type="entry name" value="N-terminal, cytoplasmic domain of anti-sigmaE factor RseA"/>
    <property type="match status" value="1"/>
</dbReference>
<sequence length="184" mass="20644">MHEHTNEQISQFLDNELAADEALTLMRQVLLDSALKNKLLRYEAIGHALKTETFIAPRADFLDRIHQEIEHDPVYLLPQRKQAKFKPQHKILALVASAALVAVILPKDITRINGSQMKASSSGIHLAQQQQRRSENVIKQLPHSELMPLNAQINDYLQTHNKNANVASNTDAASIAKITAYGQK</sequence>
<dbReference type="AlphaFoldDB" id="A0A1R4H7G1"/>
<dbReference type="EMBL" id="FUKJ01000177">
    <property type="protein sequence ID" value="SJM92215.1"/>
    <property type="molecule type" value="Genomic_DNA"/>
</dbReference>
<dbReference type="RefSeq" id="WP_087146874.1">
    <property type="nucleotide sequence ID" value="NZ_FUKJ01000177.1"/>
</dbReference>
<accession>A0A1R4H7G1</accession>
<evidence type="ECO:0000259" key="1">
    <source>
        <dbReference type="Pfam" id="PF03872"/>
    </source>
</evidence>
<name>A0A1R4H7G1_9GAMM</name>
<dbReference type="Pfam" id="PF03872">
    <property type="entry name" value="RseA_N"/>
    <property type="match status" value="1"/>
</dbReference>
<reference evidence="3" key="1">
    <citation type="submission" date="2017-02" db="EMBL/GenBank/DDBJ databases">
        <authorList>
            <person name="Daims H."/>
        </authorList>
    </citation>
    <scope>NUCLEOTIDE SEQUENCE [LARGE SCALE GENOMIC DNA]</scope>
</reference>
<organism evidence="2 3">
    <name type="scientific">Crenothrix polyspora</name>
    <dbReference type="NCBI Taxonomy" id="360316"/>
    <lineage>
        <taxon>Bacteria</taxon>
        <taxon>Pseudomonadati</taxon>
        <taxon>Pseudomonadota</taxon>
        <taxon>Gammaproteobacteria</taxon>
        <taxon>Methylococcales</taxon>
        <taxon>Crenotrichaceae</taxon>
        <taxon>Crenothrix</taxon>
    </lineage>
</organism>
<dbReference type="InterPro" id="IPR005572">
    <property type="entry name" value="Anti-sigma_E_RseA_N"/>
</dbReference>
<dbReference type="InterPro" id="IPR036147">
    <property type="entry name" value="Anti-sigma_E_RseA_N_sf"/>
</dbReference>
<feature type="domain" description="Anti sigma-E protein RseA N-terminal" evidence="1">
    <location>
        <begin position="6"/>
        <end position="87"/>
    </location>
</feature>
<dbReference type="OrthoDB" id="5573685at2"/>
<dbReference type="Proteomes" id="UP000195442">
    <property type="component" value="Unassembled WGS sequence"/>
</dbReference>
<evidence type="ECO:0000313" key="2">
    <source>
        <dbReference type="EMBL" id="SJM92215.1"/>
    </source>
</evidence>
<proteinExistence type="predicted"/>
<dbReference type="Gene3D" id="1.10.10.880">
    <property type="entry name" value="Anti sigma-E protein RseA, N-terminal domain"/>
    <property type="match status" value="1"/>
</dbReference>